<evidence type="ECO:0000313" key="2">
    <source>
        <dbReference type="EMBL" id="GIE14091.1"/>
    </source>
</evidence>
<dbReference type="EMBL" id="BOMM01000052">
    <property type="protein sequence ID" value="GIE14091.1"/>
    <property type="molecule type" value="Genomic_DNA"/>
</dbReference>
<comment type="caution">
    <text evidence="2">The sequence shown here is derived from an EMBL/GenBank/DDBJ whole genome shotgun (WGS) entry which is preliminary data.</text>
</comment>
<feature type="domain" description="DUF4240" evidence="1">
    <location>
        <begin position="18"/>
        <end position="132"/>
    </location>
</feature>
<dbReference type="RefSeq" id="WP_239118284.1">
    <property type="nucleotide sequence ID" value="NZ_BAAABP010000015.1"/>
</dbReference>
<protein>
    <recommendedName>
        <fullName evidence="1">DUF4240 domain-containing protein</fullName>
    </recommendedName>
</protein>
<evidence type="ECO:0000313" key="3">
    <source>
        <dbReference type="Proteomes" id="UP000598174"/>
    </source>
</evidence>
<organism evidence="2 3">
    <name type="scientific">Paractinoplanes ferrugineus</name>
    <dbReference type="NCBI Taxonomy" id="113564"/>
    <lineage>
        <taxon>Bacteria</taxon>
        <taxon>Bacillati</taxon>
        <taxon>Actinomycetota</taxon>
        <taxon>Actinomycetes</taxon>
        <taxon>Micromonosporales</taxon>
        <taxon>Micromonosporaceae</taxon>
        <taxon>Paractinoplanes</taxon>
    </lineage>
</organism>
<dbReference type="InterPro" id="IPR025334">
    <property type="entry name" value="DUF4240"/>
</dbReference>
<evidence type="ECO:0000259" key="1">
    <source>
        <dbReference type="Pfam" id="PF14024"/>
    </source>
</evidence>
<gene>
    <name evidence="2" type="ORF">Afe05nite_59310</name>
</gene>
<reference evidence="2" key="1">
    <citation type="submission" date="2021-01" db="EMBL/GenBank/DDBJ databases">
        <title>Whole genome shotgun sequence of Actinoplanes ferrugineus NBRC 15555.</title>
        <authorList>
            <person name="Komaki H."/>
            <person name="Tamura T."/>
        </authorList>
    </citation>
    <scope>NUCLEOTIDE SEQUENCE</scope>
    <source>
        <strain evidence="2">NBRC 15555</strain>
    </source>
</reference>
<dbReference type="AlphaFoldDB" id="A0A919JBH2"/>
<dbReference type="Proteomes" id="UP000598174">
    <property type="component" value="Unassembled WGS sequence"/>
</dbReference>
<keyword evidence="3" id="KW-1185">Reference proteome</keyword>
<dbReference type="Pfam" id="PF14024">
    <property type="entry name" value="DUF4240"/>
    <property type="match status" value="1"/>
</dbReference>
<accession>A0A919JBH2</accession>
<sequence length="177" mass="20294">MKAIADEPGRAPTAAEEDWFWQLIEAAWERLGEEPAALRRELLARDYEEEASYAIEEWLDPFLDALRDSCEELSRTQLTDLDRVLERKLYDLDREDIQEVTDGSDDGFLYCRGFIVALGRAFYEEVRAEPRVAMVDAECESMCYFFADLHAKQFGDYPRTGSGISRETASNPAGWTT</sequence>
<name>A0A919JBH2_9ACTN</name>
<proteinExistence type="predicted"/>